<evidence type="ECO:0000313" key="3">
    <source>
        <dbReference type="EMBL" id="KAF0695613.1"/>
    </source>
</evidence>
<sequence length="145" mass="16411">MEAPGPDNAPPPTVPAADEEEHVEPYYWETGTGYDAAAEVAVSTKAWHWTCWTGQKVFQGMEFGGEVVATFLGLTRSKYDWILETKEREDQEKALRQLEKRQRRQLRLQEMIEEEKKKLEALEGGADDRVVIEDGSSSPTADLLL</sequence>
<gene>
    <name evidence="4" type="primary">Aste57867_13564</name>
    <name evidence="3" type="ORF">As57867_013514</name>
    <name evidence="4" type="ORF">ASTE57867_13564</name>
</gene>
<dbReference type="OrthoDB" id="45963at2759"/>
<accession>A0A485L0M6</accession>
<dbReference type="PANTHER" id="PTHR31206:SF1">
    <property type="entry name" value="LP10445P"/>
    <property type="match status" value="1"/>
</dbReference>
<dbReference type="EMBL" id="CAADRA010005485">
    <property type="protein sequence ID" value="VFT90402.1"/>
    <property type="molecule type" value="Genomic_DNA"/>
</dbReference>
<reference evidence="3" key="2">
    <citation type="submission" date="2019-06" db="EMBL/GenBank/DDBJ databases">
        <title>Genomics analysis of Aphanomyces spp. identifies a new class of oomycete effector associated with host adaptation.</title>
        <authorList>
            <person name="Gaulin E."/>
        </authorList>
    </citation>
    <scope>NUCLEOTIDE SEQUENCE</scope>
    <source>
        <strain evidence="3">CBS 578.67</strain>
    </source>
</reference>
<name>A0A485L0M6_9STRA</name>
<dbReference type="AlphaFoldDB" id="A0A485L0M6"/>
<evidence type="ECO:0000313" key="5">
    <source>
        <dbReference type="Proteomes" id="UP000332933"/>
    </source>
</evidence>
<proteinExistence type="predicted"/>
<feature type="coiled-coil region" evidence="1">
    <location>
        <begin position="88"/>
        <end position="125"/>
    </location>
</feature>
<evidence type="ECO:0000256" key="2">
    <source>
        <dbReference type="SAM" id="MobiDB-lite"/>
    </source>
</evidence>
<dbReference type="InterPro" id="IPR028260">
    <property type="entry name" value="FAM177"/>
</dbReference>
<evidence type="ECO:0000313" key="4">
    <source>
        <dbReference type="EMBL" id="VFT90402.1"/>
    </source>
</evidence>
<dbReference type="PANTHER" id="PTHR31206">
    <property type="entry name" value="LP10445P"/>
    <property type="match status" value="1"/>
</dbReference>
<organism evidence="4 5">
    <name type="scientific">Aphanomyces stellatus</name>
    <dbReference type="NCBI Taxonomy" id="120398"/>
    <lineage>
        <taxon>Eukaryota</taxon>
        <taxon>Sar</taxon>
        <taxon>Stramenopiles</taxon>
        <taxon>Oomycota</taxon>
        <taxon>Saprolegniomycetes</taxon>
        <taxon>Saprolegniales</taxon>
        <taxon>Verrucalvaceae</taxon>
        <taxon>Aphanomyces</taxon>
    </lineage>
</organism>
<reference evidence="4 5" key="1">
    <citation type="submission" date="2019-03" db="EMBL/GenBank/DDBJ databases">
        <authorList>
            <person name="Gaulin E."/>
            <person name="Dumas B."/>
        </authorList>
    </citation>
    <scope>NUCLEOTIDE SEQUENCE [LARGE SCALE GENOMIC DNA]</scope>
    <source>
        <strain evidence="4">CBS 568.67</strain>
    </source>
</reference>
<dbReference type="Pfam" id="PF14774">
    <property type="entry name" value="FAM177"/>
    <property type="match status" value="1"/>
</dbReference>
<protein>
    <submittedName>
        <fullName evidence="4">Aste57867_13564 protein</fullName>
    </submittedName>
</protein>
<dbReference type="EMBL" id="VJMH01005464">
    <property type="protein sequence ID" value="KAF0695613.1"/>
    <property type="molecule type" value="Genomic_DNA"/>
</dbReference>
<dbReference type="Proteomes" id="UP000332933">
    <property type="component" value="Unassembled WGS sequence"/>
</dbReference>
<keyword evidence="1" id="KW-0175">Coiled coil</keyword>
<keyword evidence="5" id="KW-1185">Reference proteome</keyword>
<feature type="region of interest" description="Disordered" evidence="2">
    <location>
        <begin position="1"/>
        <end position="20"/>
    </location>
</feature>
<evidence type="ECO:0000256" key="1">
    <source>
        <dbReference type="SAM" id="Coils"/>
    </source>
</evidence>